<organism evidence="2 3">
    <name type="scientific">Sphingomonas lutea</name>
    <dbReference type="NCBI Taxonomy" id="1045317"/>
    <lineage>
        <taxon>Bacteria</taxon>
        <taxon>Pseudomonadati</taxon>
        <taxon>Pseudomonadota</taxon>
        <taxon>Alphaproteobacteria</taxon>
        <taxon>Sphingomonadales</taxon>
        <taxon>Sphingomonadaceae</taxon>
        <taxon>Sphingomonas</taxon>
    </lineage>
</organism>
<dbReference type="AlphaFoldDB" id="A0A7G9SKR4"/>
<reference evidence="2 3" key="1">
    <citation type="submission" date="2020-08" db="EMBL/GenBank/DDBJ databases">
        <title>Genome sequence of Sphingomonas lutea KCTC 23642T.</title>
        <authorList>
            <person name="Hyun D.-W."/>
            <person name="Bae J.-W."/>
        </authorList>
    </citation>
    <scope>NUCLEOTIDE SEQUENCE [LARGE SCALE GENOMIC DNA]</scope>
    <source>
        <strain evidence="2 3">KCTC 23642</strain>
    </source>
</reference>
<dbReference type="KEGG" id="slut:H9L13_06180"/>
<evidence type="ECO:0000313" key="3">
    <source>
        <dbReference type="Proteomes" id="UP000515971"/>
    </source>
</evidence>
<dbReference type="Pfam" id="PF18348">
    <property type="entry name" value="SH3_16"/>
    <property type="match status" value="1"/>
</dbReference>
<dbReference type="EMBL" id="CP060718">
    <property type="protein sequence ID" value="QNN68439.1"/>
    <property type="molecule type" value="Genomic_DNA"/>
</dbReference>
<protein>
    <recommendedName>
        <fullName evidence="1">Bacterial dipeptidyl-peptidase SH3 domain-containing protein</fullName>
    </recommendedName>
</protein>
<keyword evidence="3" id="KW-1185">Reference proteome</keyword>
<accession>A0A7G9SKR4</accession>
<evidence type="ECO:0000259" key="1">
    <source>
        <dbReference type="Pfam" id="PF18348"/>
    </source>
</evidence>
<sequence length="70" mass="7459">MIASHYAEPVNRTVRSAATLRATPSDGGDAIRDLAPGEPFDLLDDTLGWAWGYAGIDRRVGYVPSIALDG</sequence>
<dbReference type="RefSeq" id="WP_187539959.1">
    <property type="nucleotide sequence ID" value="NZ_BAABJT010000001.1"/>
</dbReference>
<proteinExistence type="predicted"/>
<name>A0A7G9SKR4_9SPHN</name>
<gene>
    <name evidence="2" type="ORF">H9L13_06180</name>
</gene>
<feature type="domain" description="Bacterial dipeptidyl-peptidase SH3" evidence="1">
    <location>
        <begin position="20"/>
        <end position="68"/>
    </location>
</feature>
<dbReference type="InterPro" id="IPR041382">
    <property type="entry name" value="SH3_16"/>
</dbReference>
<dbReference type="Proteomes" id="UP000515971">
    <property type="component" value="Chromosome"/>
</dbReference>
<evidence type="ECO:0000313" key="2">
    <source>
        <dbReference type="EMBL" id="QNN68439.1"/>
    </source>
</evidence>